<protein>
    <submittedName>
        <fullName evidence="1">Uncharacterized protein</fullName>
    </submittedName>
</protein>
<evidence type="ECO:0000313" key="1">
    <source>
        <dbReference type="EMBL" id="KAL0275638.1"/>
    </source>
</evidence>
<dbReference type="EMBL" id="JARGDH010000002">
    <property type="protein sequence ID" value="KAL0275638.1"/>
    <property type="molecule type" value="Genomic_DNA"/>
</dbReference>
<organism evidence="1">
    <name type="scientific">Menopon gallinae</name>
    <name type="common">poultry shaft louse</name>
    <dbReference type="NCBI Taxonomy" id="328185"/>
    <lineage>
        <taxon>Eukaryota</taxon>
        <taxon>Metazoa</taxon>
        <taxon>Ecdysozoa</taxon>
        <taxon>Arthropoda</taxon>
        <taxon>Hexapoda</taxon>
        <taxon>Insecta</taxon>
        <taxon>Pterygota</taxon>
        <taxon>Neoptera</taxon>
        <taxon>Paraneoptera</taxon>
        <taxon>Psocodea</taxon>
        <taxon>Troctomorpha</taxon>
        <taxon>Phthiraptera</taxon>
        <taxon>Amblycera</taxon>
        <taxon>Menoponidae</taxon>
        <taxon>Menopon</taxon>
    </lineage>
</organism>
<name>A0AAW2I1L4_9NEOP</name>
<proteinExistence type="predicted"/>
<dbReference type="AlphaFoldDB" id="A0AAW2I1L4"/>
<gene>
    <name evidence="1" type="ORF">PYX00_003436</name>
</gene>
<sequence length="266" mass="31141">MELGVLEVCETSRVKVNELARQLAREHDRIFETEEDDIAEQKKIVEYTEKIKALREFLQSEKLPGSVVTKIPNVNLRFTGTPKDWKFFKTMYEATVSSHNLSVVEQFLVLVNALPIQLRRILPTEPTRENLSWILKHLTDRYRDDEMRILREISDLKFIRTAFSAYVDRLTGLWIQAKESEMRLEVAGTTIQTQLWENLPRNITISLKSEEVQSVDKFLKILTKRAKVERELAWSTPHKQTQAQSGSISKFRHSLPSLQSLRTFYY</sequence>
<reference evidence="1" key="1">
    <citation type="journal article" date="2024" name="Gigascience">
        <title>Chromosome-level genome of the poultry shaft louse Menopon gallinae provides insight into the host-switching and adaptive evolution of parasitic lice.</title>
        <authorList>
            <person name="Xu Y."/>
            <person name="Ma L."/>
            <person name="Liu S."/>
            <person name="Liang Y."/>
            <person name="Liu Q."/>
            <person name="He Z."/>
            <person name="Tian L."/>
            <person name="Duan Y."/>
            <person name="Cai W."/>
            <person name="Li H."/>
            <person name="Song F."/>
        </authorList>
    </citation>
    <scope>NUCLEOTIDE SEQUENCE</scope>
    <source>
        <strain evidence="1">Cailab_2023a</strain>
    </source>
</reference>
<accession>A0AAW2I1L4</accession>
<comment type="caution">
    <text evidence="1">The sequence shown here is derived from an EMBL/GenBank/DDBJ whole genome shotgun (WGS) entry which is preliminary data.</text>
</comment>